<evidence type="ECO:0000256" key="5">
    <source>
        <dbReference type="ARBA" id="ARBA00023004"/>
    </source>
</evidence>
<dbReference type="EMBL" id="JABFDB010000008">
    <property type="protein sequence ID" value="NYZ20555.1"/>
    <property type="molecule type" value="Genomic_DNA"/>
</dbReference>
<dbReference type="PROSITE" id="PS50903">
    <property type="entry name" value="RUBREDOXIN_LIKE"/>
    <property type="match status" value="1"/>
</dbReference>
<proteinExistence type="inferred from homology"/>
<feature type="domain" description="Rubredoxin-like" evidence="7">
    <location>
        <begin position="55"/>
        <end position="97"/>
    </location>
</feature>
<organism evidence="8 9">
    <name type="scientific">Azospirillum oleiclasticum</name>
    <dbReference type="NCBI Taxonomy" id="2735135"/>
    <lineage>
        <taxon>Bacteria</taxon>
        <taxon>Pseudomonadati</taxon>
        <taxon>Pseudomonadota</taxon>
        <taxon>Alphaproteobacteria</taxon>
        <taxon>Rhodospirillales</taxon>
        <taxon>Azospirillaceae</taxon>
        <taxon>Azospirillum</taxon>
    </lineage>
</organism>
<dbReference type="Gene3D" id="2.20.28.10">
    <property type="match status" value="1"/>
</dbReference>
<evidence type="ECO:0000256" key="6">
    <source>
        <dbReference type="RuleBase" id="RU003820"/>
    </source>
</evidence>
<sequence>MLRPPRVDPSRRSLLRLVLALAALGFPAAVVRRAALAADPRLGEIWRCGASECPGYEYDPLLGDPDSGVAPGTAFQDLPDDWFCPRCGAGKSEFRRLSASTIKS</sequence>
<dbReference type="PROSITE" id="PS00202">
    <property type="entry name" value="RUBREDOXIN"/>
    <property type="match status" value="1"/>
</dbReference>
<evidence type="ECO:0000313" key="9">
    <source>
        <dbReference type="Proteomes" id="UP000584642"/>
    </source>
</evidence>
<dbReference type="InterPro" id="IPR006311">
    <property type="entry name" value="TAT_signal"/>
</dbReference>
<comment type="caution">
    <text evidence="8">The sequence shown here is derived from an EMBL/GenBank/DDBJ whole genome shotgun (WGS) entry which is preliminary data.</text>
</comment>
<accession>A0ABX2TCV8</accession>
<dbReference type="InterPro" id="IPR024935">
    <property type="entry name" value="Rubredoxin_dom"/>
</dbReference>
<evidence type="ECO:0000256" key="4">
    <source>
        <dbReference type="ARBA" id="ARBA00022982"/>
    </source>
</evidence>
<dbReference type="PANTHER" id="PTHR47627:SF1">
    <property type="entry name" value="RUBREDOXIN-1-RELATED"/>
    <property type="match status" value="1"/>
</dbReference>
<dbReference type="CDD" id="cd00730">
    <property type="entry name" value="rubredoxin"/>
    <property type="match status" value="1"/>
</dbReference>
<dbReference type="InterPro" id="IPR024934">
    <property type="entry name" value="Rubredoxin-like_dom"/>
</dbReference>
<evidence type="ECO:0000256" key="2">
    <source>
        <dbReference type="ARBA" id="ARBA00022448"/>
    </source>
</evidence>
<dbReference type="Proteomes" id="UP000584642">
    <property type="component" value="Unassembled WGS sequence"/>
</dbReference>
<evidence type="ECO:0000313" key="8">
    <source>
        <dbReference type="EMBL" id="NYZ20555.1"/>
    </source>
</evidence>
<keyword evidence="2" id="KW-0813">Transport</keyword>
<evidence type="ECO:0000259" key="7">
    <source>
        <dbReference type="PROSITE" id="PS50903"/>
    </source>
</evidence>
<keyword evidence="5 6" id="KW-0408">Iron</keyword>
<dbReference type="PROSITE" id="PS51318">
    <property type="entry name" value="TAT"/>
    <property type="match status" value="1"/>
</dbReference>
<keyword evidence="4 6" id="KW-0249">Electron transport</keyword>
<gene>
    <name evidence="8" type="ORF">HND93_12605</name>
</gene>
<comment type="similarity">
    <text evidence="6">Belongs to the rubredoxin family.</text>
</comment>
<dbReference type="InterPro" id="IPR018527">
    <property type="entry name" value="Rubredoxin_Fe_BS"/>
</dbReference>
<comment type="cofactor">
    <cofactor evidence="1 6">
        <name>Fe(3+)</name>
        <dbReference type="ChEBI" id="CHEBI:29034"/>
    </cofactor>
</comment>
<evidence type="ECO:0000256" key="1">
    <source>
        <dbReference type="ARBA" id="ARBA00001965"/>
    </source>
</evidence>
<evidence type="ECO:0000256" key="3">
    <source>
        <dbReference type="ARBA" id="ARBA00022723"/>
    </source>
</evidence>
<dbReference type="Pfam" id="PF00301">
    <property type="entry name" value="Rubredoxin"/>
    <property type="match status" value="1"/>
</dbReference>
<dbReference type="RefSeq" id="WP_180282326.1">
    <property type="nucleotide sequence ID" value="NZ_JABFDB010000008.1"/>
</dbReference>
<keyword evidence="3 6" id="KW-0479">Metal-binding</keyword>
<keyword evidence="9" id="KW-1185">Reference proteome</keyword>
<dbReference type="PRINTS" id="PR00163">
    <property type="entry name" value="RUBREDOXIN"/>
</dbReference>
<dbReference type="InterPro" id="IPR050526">
    <property type="entry name" value="Rubredoxin_ET"/>
</dbReference>
<name>A0ABX2TCV8_9PROT</name>
<dbReference type="SUPFAM" id="SSF57802">
    <property type="entry name" value="Rubredoxin-like"/>
    <property type="match status" value="1"/>
</dbReference>
<protein>
    <recommendedName>
        <fullName evidence="6">Rubredoxin</fullName>
    </recommendedName>
</protein>
<dbReference type="PANTHER" id="PTHR47627">
    <property type="entry name" value="RUBREDOXIN"/>
    <property type="match status" value="1"/>
</dbReference>
<reference evidence="8 9" key="1">
    <citation type="submission" date="2020-05" db="EMBL/GenBank/DDBJ databases">
        <title>Azospirillum oleiclasticum sp. nov, a nitrogen-fixing and heavy crude oil-emulsifying bacterium isolated from the crude oil of Yumen Oilfield.</title>
        <authorList>
            <person name="Wu D."/>
            <person name="Cai M."/>
            <person name="Zhang X."/>
        </authorList>
    </citation>
    <scope>NUCLEOTIDE SEQUENCE [LARGE SCALE GENOMIC DNA]</scope>
    <source>
        <strain evidence="8 9">ROY-1-1-2</strain>
    </source>
</reference>